<dbReference type="STRING" id="1218108.GCA_000382425_03473"/>
<dbReference type="Proteomes" id="UP000321245">
    <property type="component" value="Unassembled WGS sequence"/>
</dbReference>
<dbReference type="GeneID" id="84651493"/>
<evidence type="ECO:0008006" key="3">
    <source>
        <dbReference type="Google" id="ProtNLM"/>
    </source>
</evidence>
<sequence length="136" mass="16052">MTKNSLLIKIIYLSIIVLTSCHYQNDELKILNNSNSSLCYETVIFNIKDSMYYLGPASDKLAPKQIKSPIVKTSIRSKIHNKKYNGILYIYFLPCNKREEFWNNTDSIMKKQIENNKILKFTEKELDNMNWLVNYN</sequence>
<reference evidence="1 2" key="1">
    <citation type="submission" date="2019-07" db="EMBL/GenBank/DDBJ databases">
        <title>Whole genome shotgun sequence of Empedobacter brevis NBRC 14943.</title>
        <authorList>
            <person name="Hosoyama A."/>
            <person name="Uohara A."/>
            <person name="Ohji S."/>
            <person name="Ichikawa N."/>
        </authorList>
    </citation>
    <scope>NUCLEOTIDE SEQUENCE [LARGE SCALE GENOMIC DNA]</scope>
    <source>
        <strain evidence="1 2">NBRC 14943</strain>
    </source>
</reference>
<gene>
    <name evidence="1" type="ORF">EB1_30580</name>
</gene>
<proteinExistence type="predicted"/>
<dbReference type="PROSITE" id="PS51257">
    <property type="entry name" value="PROKAR_LIPOPROTEIN"/>
    <property type="match status" value="1"/>
</dbReference>
<protein>
    <recommendedName>
        <fullName evidence="3">Lipoprotein</fullName>
    </recommendedName>
</protein>
<accession>A0A511NLD9</accession>
<evidence type="ECO:0000313" key="1">
    <source>
        <dbReference type="EMBL" id="GEM53268.1"/>
    </source>
</evidence>
<comment type="caution">
    <text evidence="1">The sequence shown here is derived from an EMBL/GenBank/DDBJ whole genome shotgun (WGS) entry which is preliminary data.</text>
</comment>
<dbReference type="AlphaFoldDB" id="A0A511NLD9"/>
<keyword evidence="2" id="KW-1185">Reference proteome</keyword>
<dbReference type="EMBL" id="BJXC01000027">
    <property type="protein sequence ID" value="GEM53268.1"/>
    <property type="molecule type" value="Genomic_DNA"/>
</dbReference>
<evidence type="ECO:0000313" key="2">
    <source>
        <dbReference type="Proteomes" id="UP000321245"/>
    </source>
</evidence>
<dbReference type="RefSeq" id="WP_019976943.1">
    <property type="nucleotide sequence ID" value="NZ_BJXC01000027.1"/>
</dbReference>
<name>A0A511NLD9_9FLAO</name>
<organism evidence="1 2">
    <name type="scientific">Empedobacter brevis NBRC 14943 = ATCC 43319</name>
    <dbReference type="NCBI Taxonomy" id="1218108"/>
    <lineage>
        <taxon>Bacteria</taxon>
        <taxon>Pseudomonadati</taxon>
        <taxon>Bacteroidota</taxon>
        <taxon>Flavobacteriia</taxon>
        <taxon>Flavobacteriales</taxon>
        <taxon>Weeksellaceae</taxon>
        <taxon>Empedobacter</taxon>
    </lineage>
</organism>